<dbReference type="SMART" id="SM00267">
    <property type="entry name" value="GGDEF"/>
    <property type="match status" value="1"/>
</dbReference>
<dbReference type="Pfam" id="PF08447">
    <property type="entry name" value="PAS_3"/>
    <property type="match status" value="1"/>
</dbReference>
<evidence type="ECO:0000313" key="4">
    <source>
        <dbReference type="EMBL" id="PZR34164.1"/>
    </source>
</evidence>
<evidence type="ECO:0000313" key="5">
    <source>
        <dbReference type="Proteomes" id="UP000249393"/>
    </source>
</evidence>
<dbReference type="PROSITE" id="PS50883">
    <property type="entry name" value="EAL"/>
    <property type="match status" value="1"/>
</dbReference>
<dbReference type="SMART" id="SM00052">
    <property type="entry name" value="EAL"/>
    <property type="match status" value="1"/>
</dbReference>
<dbReference type="Proteomes" id="UP000249393">
    <property type="component" value="Unassembled WGS sequence"/>
</dbReference>
<dbReference type="SUPFAM" id="SSF141868">
    <property type="entry name" value="EAL domain-like"/>
    <property type="match status" value="1"/>
</dbReference>
<dbReference type="CDD" id="cd01948">
    <property type="entry name" value="EAL"/>
    <property type="match status" value="1"/>
</dbReference>
<dbReference type="Pfam" id="PF00563">
    <property type="entry name" value="EAL"/>
    <property type="match status" value="1"/>
</dbReference>
<comment type="caution">
    <text evidence="4">The sequence shown here is derived from an EMBL/GenBank/DDBJ whole genome shotgun (WGS) entry which is preliminary data.</text>
</comment>
<sequence length="699" mass="77127">MSETRRTEDGALATVVSIKDQIRAGDAARARALAYGAFVRDAPLPAALLDGDLVLVAASPAWIAQGVAPDVAVGGDCGGLVGADDRGALLACVQEGVDFSRVLPSSTGDGAHKVWRIEFNACRDAEGQIYAVMVTARDVTGYAENVLRAERDEQRLRMALELDDLLVREFDLRTGELYFSDTAPELRKWCVFKDDPLEVVHPDDRQQCAEVVALRKNGEARVLEFRLNRDDGVETWVRSVGKVFVDQDGQPEKLVNLFKDITDRRRQTEAIETLAFKDPLTGLPNRALFQHRFNEAAAASEALGEMFGLIMIDVDHFKDINDTLGHDAGDALLKRLAGMLQRAFRSGDTVARLGGDEFAVILRGLHSEADMMRPIQTLQALLRRPIEHAGRSFTASASIGAVLHGDPDADPEHMIKNADIALYRAKAAGRNRSIVFEPSMRSEVERRIELLRDVRAALAQKEFTLFYQPVIDIRENRVAGFEALMRWEHPEQGILTPARFMLAFEDQELSLSLGDLALEEALGQMRAWLDQGVEFGRVAVNISAAQFRSGHLAEEIQERLARWNVPSQRLTIEVTENVYMGWGSDVVSETVRRLHASGVMIALDDFGTGYASLANLRQFPIDRLKIDKSFVQNAEDEAIVKAVITLGASMGMKVVAEGVEDAAQLAILKRYGCDQIQGYHFGRPMPAEEVAGFLKGFGA</sequence>
<dbReference type="CDD" id="cd01949">
    <property type="entry name" value="GGDEF"/>
    <property type="match status" value="1"/>
</dbReference>
<dbReference type="NCBIfam" id="TIGR00254">
    <property type="entry name" value="GGDEF"/>
    <property type="match status" value="1"/>
</dbReference>
<dbReference type="NCBIfam" id="TIGR00229">
    <property type="entry name" value="sensory_box"/>
    <property type="match status" value="1"/>
</dbReference>
<dbReference type="Gene3D" id="3.30.450.20">
    <property type="entry name" value="PAS domain"/>
    <property type="match status" value="2"/>
</dbReference>
<feature type="domain" description="PAC" evidence="1">
    <location>
        <begin position="221"/>
        <end position="273"/>
    </location>
</feature>
<dbReference type="SUPFAM" id="SSF55785">
    <property type="entry name" value="PYP-like sensor domain (PAS domain)"/>
    <property type="match status" value="2"/>
</dbReference>
<dbReference type="InterPro" id="IPR029787">
    <property type="entry name" value="Nucleotide_cyclase"/>
</dbReference>
<dbReference type="InterPro" id="IPR001610">
    <property type="entry name" value="PAC"/>
</dbReference>
<evidence type="ECO:0000259" key="2">
    <source>
        <dbReference type="PROSITE" id="PS50883"/>
    </source>
</evidence>
<dbReference type="PROSITE" id="PS50887">
    <property type="entry name" value="GGDEF"/>
    <property type="match status" value="1"/>
</dbReference>
<dbReference type="InterPro" id="IPR000014">
    <property type="entry name" value="PAS"/>
</dbReference>
<dbReference type="AlphaFoldDB" id="A0A2W5X0Y5"/>
<dbReference type="CDD" id="cd00130">
    <property type="entry name" value="PAS"/>
    <property type="match status" value="1"/>
</dbReference>
<dbReference type="Pfam" id="PF08448">
    <property type="entry name" value="PAS_4"/>
    <property type="match status" value="1"/>
</dbReference>
<gene>
    <name evidence="4" type="ORF">DI526_11265</name>
</gene>
<evidence type="ECO:0000259" key="1">
    <source>
        <dbReference type="PROSITE" id="PS50113"/>
    </source>
</evidence>
<dbReference type="Pfam" id="PF00990">
    <property type="entry name" value="GGDEF"/>
    <property type="match status" value="1"/>
</dbReference>
<dbReference type="InterPro" id="IPR052155">
    <property type="entry name" value="Biofilm_reg_signaling"/>
</dbReference>
<dbReference type="FunFam" id="3.30.70.270:FF:000001">
    <property type="entry name" value="Diguanylate cyclase domain protein"/>
    <property type="match status" value="1"/>
</dbReference>
<dbReference type="PANTHER" id="PTHR44757">
    <property type="entry name" value="DIGUANYLATE CYCLASE DGCP"/>
    <property type="match status" value="1"/>
</dbReference>
<dbReference type="EMBL" id="QFQZ01000031">
    <property type="protein sequence ID" value="PZR34164.1"/>
    <property type="molecule type" value="Genomic_DNA"/>
</dbReference>
<dbReference type="GO" id="GO:0003824">
    <property type="term" value="F:catalytic activity"/>
    <property type="evidence" value="ECO:0007669"/>
    <property type="project" value="UniProtKB-ARBA"/>
</dbReference>
<dbReference type="InterPro" id="IPR043128">
    <property type="entry name" value="Rev_trsase/Diguanyl_cyclase"/>
</dbReference>
<name>A0A2W5X0Y5_9CAUL</name>
<dbReference type="InterPro" id="IPR001633">
    <property type="entry name" value="EAL_dom"/>
</dbReference>
<protein>
    <submittedName>
        <fullName evidence="4">GGDEF domain-containing protein</fullName>
    </submittedName>
</protein>
<dbReference type="PANTHER" id="PTHR44757:SF2">
    <property type="entry name" value="BIOFILM ARCHITECTURE MAINTENANCE PROTEIN MBAA"/>
    <property type="match status" value="1"/>
</dbReference>
<dbReference type="InterPro" id="IPR013655">
    <property type="entry name" value="PAS_fold_3"/>
</dbReference>
<dbReference type="InterPro" id="IPR000700">
    <property type="entry name" value="PAS-assoc_C"/>
</dbReference>
<dbReference type="InterPro" id="IPR000160">
    <property type="entry name" value="GGDEF_dom"/>
</dbReference>
<accession>A0A2W5X0Y5</accession>
<dbReference type="Gene3D" id="3.20.20.450">
    <property type="entry name" value="EAL domain"/>
    <property type="match status" value="1"/>
</dbReference>
<reference evidence="4 5" key="1">
    <citation type="submission" date="2017-08" db="EMBL/GenBank/DDBJ databases">
        <title>Infants hospitalized years apart are colonized by the same room-sourced microbial strains.</title>
        <authorList>
            <person name="Brooks B."/>
            <person name="Olm M.R."/>
            <person name="Firek B.A."/>
            <person name="Baker R."/>
            <person name="Thomas B.C."/>
            <person name="Morowitz M.J."/>
            <person name="Banfield J.F."/>
        </authorList>
    </citation>
    <scope>NUCLEOTIDE SEQUENCE [LARGE SCALE GENOMIC DNA]</scope>
    <source>
        <strain evidence="4">S2_003_000_R2_4</strain>
    </source>
</reference>
<dbReference type="RefSeq" id="WP_304277689.1">
    <property type="nucleotide sequence ID" value="NZ_QFQZ01000031.1"/>
</dbReference>
<dbReference type="PROSITE" id="PS50113">
    <property type="entry name" value="PAC"/>
    <property type="match status" value="1"/>
</dbReference>
<organism evidence="4 5">
    <name type="scientific">Caulobacter segnis</name>
    <dbReference type="NCBI Taxonomy" id="88688"/>
    <lineage>
        <taxon>Bacteria</taxon>
        <taxon>Pseudomonadati</taxon>
        <taxon>Pseudomonadota</taxon>
        <taxon>Alphaproteobacteria</taxon>
        <taxon>Caulobacterales</taxon>
        <taxon>Caulobacteraceae</taxon>
        <taxon>Caulobacter</taxon>
    </lineage>
</organism>
<dbReference type="SUPFAM" id="SSF55073">
    <property type="entry name" value="Nucleotide cyclase"/>
    <property type="match status" value="1"/>
</dbReference>
<feature type="domain" description="EAL" evidence="2">
    <location>
        <begin position="447"/>
        <end position="698"/>
    </location>
</feature>
<dbReference type="Gene3D" id="3.30.70.270">
    <property type="match status" value="1"/>
</dbReference>
<dbReference type="InterPro" id="IPR035919">
    <property type="entry name" value="EAL_sf"/>
</dbReference>
<dbReference type="SMART" id="SM00086">
    <property type="entry name" value="PAC"/>
    <property type="match status" value="1"/>
</dbReference>
<dbReference type="InterPro" id="IPR013656">
    <property type="entry name" value="PAS_4"/>
</dbReference>
<dbReference type="InterPro" id="IPR035965">
    <property type="entry name" value="PAS-like_dom_sf"/>
</dbReference>
<feature type="domain" description="GGDEF" evidence="3">
    <location>
        <begin position="305"/>
        <end position="438"/>
    </location>
</feature>
<proteinExistence type="predicted"/>
<evidence type="ECO:0000259" key="3">
    <source>
        <dbReference type="PROSITE" id="PS50887"/>
    </source>
</evidence>